<evidence type="ECO:0000313" key="1">
    <source>
        <dbReference type="EMBL" id="KAF4078429.1"/>
    </source>
</evidence>
<evidence type="ECO:0000313" key="2">
    <source>
        <dbReference type="Proteomes" id="UP000593565"/>
    </source>
</evidence>
<comment type="caution">
    <text evidence="1">The sequence shown here is derived from an EMBL/GenBank/DDBJ whole genome shotgun (WGS) entry which is preliminary data.</text>
</comment>
<proteinExistence type="predicted"/>
<sequence>MHCLCEKIPEDIGISYFSELEENQSESKALIDSRFLSSIRESTLELNPSPKVFNRWTIEKRDKEKTGRKRNRRHCKTLCDSGISYFFTLRLSVRGIKPPPRLQSRFPNDWCR</sequence>
<gene>
    <name evidence="1" type="ORF">AMELA_G00198940</name>
</gene>
<organism evidence="1 2">
    <name type="scientific">Ameiurus melas</name>
    <name type="common">Black bullhead</name>
    <name type="synonym">Silurus melas</name>
    <dbReference type="NCBI Taxonomy" id="219545"/>
    <lineage>
        <taxon>Eukaryota</taxon>
        <taxon>Metazoa</taxon>
        <taxon>Chordata</taxon>
        <taxon>Craniata</taxon>
        <taxon>Vertebrata</taxon>
        <taxon>Euteleostomi</taxon>
        <taxon>Actinopterygii</taxon>
        <taxon>Neopterygii</taxon>
        <taxon>Teleostei</taxon>
        <taxon>Ostariophysi</taxon>
        <taxon>Siluriformes</taxon>
        <taxon>Ictaluridae</taxon>
        <taxon>Ameiurus</taxon>
    </lineage>
</organism>
<dbReference type="Proteomes" id="UP000593565">
    <property type="component" value="Unassembled WGS sequence"/>
</dbReference>
<dbReference type="AlphaFoldDB" id="A0A7J6A8W2"/>
<name>A0A7J6A8W2_AMEME</name>
<accession>A0A7J6A8W2</accession>
<reference evidence="1 2" key="1">
    <citation type="submission" date="2020-02" db="EMBL/GenBank/DDBJ databases">
        <title>A chromosome-scale genome assembly of the black bullhead catfish (Ameiurus melas).</title>
        <authorList>
            <person name="Wen M."/>
            <person name="Zham M."/>
            <person name="Cabau C."/>
            <person name="Klopp C."/>
            <person name="Donnadieu C."/>
            <person name="Roques C."/>
            <person name="Bouchez O."/>
            <person name="Lampietro C."/>
            <person name="Jouanno E."/>
            <person name="Herpin A."/>
            <person name="Louis A."/>
            <person name="Berthelot C."/>
            <person name="Parey E."/>
            <person name="Roest-Crollius H."/>
            <person name="Braasch I."/>
            <person name="Postlethwait J."/>
            <person name="Robinson-Rechavi M."/>
            <person name="Echchiki A."/>
            <person name="Begum T."/>
            <person name="Montfort J."/>
            <person name="Schartl M."/>
            <person name="Bobe J."/>
            <person name="Guiguen Y."/>
        </authorList>
    </citation>
    <scope>NUCLEOTIDE SEQUENCE [LARGE SCALE GENOMIC DNA]</scope>
    <source>
        <strain evidence="1">M_S1</strain>
        <tissue evidence="1">Blood</tissue>
    </source>
</reference>
<protein>
    <submittedName>
        <fullName evidence="1">Uncharacterized protein</fullName>
    </submittedName>
</protein>
<dbReference type="EMBL" id="JAAGNN010000017">
    <property type="protein sequence ID" value="KAF4078429.1"/>
    <property type="molecule type" value="Genomic_DNA"/>
</dbReference>
<keyword evidence="2" id="KW-1185">Reference proteome</keyword>